<evidence type="ECO:0000256" key="1">
    <source>
        <dbReference type="ARBA" id="ARBA00007626"/>
    </source>
</evidence>
<dbReference type="Pfam" id="PF13041">
    <property type="entry name" value="PPR_2"/>
    <property type="match status" value="1"/>
</dbReference>
<dbReference type="EMBL" id="BPVZ01000001">
    <property type="protein sequence ID" value="GKU86354.1"/>
    <property type="molecule type" value="Genomic_DNA"/>
</dbReference>
<dbReference type="InterPro" id="IPR011990">
    <property type="entry name" value="TPR-like_helical_dom_sf"/>
</dbReference>
<dbReference type="Pfam" id="PF01535">
    <property type="entry name" value="PPR"/>
    <property type="match status" value="1"/>
</dbReference>
<evidence type="ECO:0000313" key="4">
    <source>
        <dbReference type="EMBL" id="GKU86354.1"/>
    </source>
</evidence>
<sequence>MGGLCKNGQVEKAYDSLGEMEEKGCPPNVVSFNTLISYFSQINETAKVVELLQKMAKKELFLDTITCSVILELLKLGDETCQELLSLIPMFPA</sequence>
<dbReference type="PROSITE" id="PS51375">
    <property type="entry name" value="PPR"/>
    <property type="match status" value="2"/>
</dbReference>
<evidence type="ECO:0000256" key="3">
    <source>
        <dbReference type="PROSITE-ProRule" id="PRU00708"/>
    </source>
</evidence>
<gene>
    <name evidence="4" type="ORF">SLEP1_g890</name>
</gene>
<evidence type="ECO:0000256" key="2">
    <source>
        <dbReference type="ARBA" id="ARBA00022737"/>
    </source>
</evidence>
<dbReference type="GO" id="GO:0003729">
    <property type="term" value="F:mRNA binding"/>
    <property type="evidence" value="ECO:0007669"/>
    <property type="project" value="TreeGrafter"/>
</dbReference>
<dbReference type="Gene3D" id="1.25.40.10">
    <property type="entry name" value="Tetratricopeptide repeat domain"/>
    <property type="match status" value="1"/>
</dbReference>
<dbReference type="Proteomes" id="UP001054252">
    <property type="component" value="Unassembled WGS sequence"/>
</dbReference>
<reference evidence="4 5" key="1">
    <citation type="journal article" date="2021" name="Commun. Biol.">
        <title>The genome of Shorea leprosula (Dipterocarpaceae) highlights the ecological relevance of drought in aseasonal tropical rainforests.</title>
        <authorList>
            <person name="Ng K.K.S."/>
            <person name="Kobayashi M.J."/>
            <person name="Fawcett J.A."/>
            <person name="Hatakeyama M."/>
            <person name="Paape T."/>
            <person name="Ng C.H."/>
            <person name="Ang C.C."/>
            <person name="Tnah L.H."/>
            <person name="Lee C.T."/>
            <person name="Nishiyama T."/>
            <person name="Sese J."/>
            <person name="O'Brien M.J."/>
            <person name="Copetti D."/>
            <person name="Mohd Noor M.I."/>
            <person name="Ong R.C."/>
            <person name="Putra M."/>
            <person name="Sireger I.Z."/>
            <person name="Indrioko S."/>
            <person name="Kosugi Y."/>
            <person name="Izuno A."/>
            <person name="Isagi Y."/>
            <person name="Lee S.L."/>
            <person name="Shimizu K.K."/>
        </authorList>
    </citation>
    <scope>NUCLEOTIDE SEQUENCE [LARGE SCALE GENOMIC DNA]</scope>
    <source>
        <strain evidence="4">214</strain>
    </source>
</reference>
<dbReference type="InterPro" id="IPR002885">
    <property type="entry name" value="PPR_rpt"/>
</dbReference>
<evidence type="ECO:0008006" key="6">
    <source>
        <dbReference type="Google" id="ProtNLM"/>
    </source>
</evidence>
<evidence type="ECO:0000313" key="5">
    <source>
        <dbReference type="Proteomes" id="UP001054252"/>
    </source>
</evidence>
<proteinExistence type="inferred from homology"/>
<comment type="similarity">
    <text evidence="1">Belongs to the PPR family. P subfamily.</text>
</comment>
<dbReference type="PANTHER" id="PTHR47933:SF70">
    <property type="entry name" value="PROTON GRADIENT REGULATION3-LIKE PROTEIN"/>
    <property type="match status" value="1"/>
</dbReference>
<dbReference type="AlphaFoldDB" id="A0AAV5HL13"/>
<organism evidence="4 5">
    <name type="scientific">Rubroshorea leprosula</name>
    <dbReference type="NCBI Taxonomy" id="152421"/>
    <lineage>
        <taxon>Eukaryota</taxon>
        <taxon>Viridiplantae</taxon>
        <taxon>Streptophyta</taxon>
        <taxon>Embryophyta</taxon>
        <taxon>Tracheophyta</taxon>
        <taxon>Spermatophyta</taxon>
        <taxon>Magnoliopsida</taxon>
        <taxon>eudicotyledons</taxon>
        <taxon>Gunneridae</taxon>
        <taxon>Pentapetalae</taxon>
        <taxon>rosids</taxon>
        <taxon>malvids</taxon>
        <taxon>Malvales</taxon>
        <taxon>Dipterocarpaceae</taxon>
        <taxon>Rubroshorea</taxon>
    </lineage>
</organism>
<keyword evidence="2" id="KW-0677">Repeat</keyword>
<accession>A0AAV5HL13</accession>
<name>A0AAV5HL13_9ROSI</name>
<keyword evidence="5" id="KW-1185">Reference proteome</keyword>
<feature type="repeat" description="PPR" evidence="3">
    <location>
        <begin position="28"/>
        <end position="62"/>
    </location>
</feature>
<comment type="caution">
    <text evidence="4">The sequence shown here is derived from an EMBL/GenBank/DDBJ whole genome shotgun (WGS) entry which is preliminary data.</text>
</comment>
<dbReference type="InterPro" id="IPR051240">
    <property type="entry name" value="Mito_RNA-Proc/Resp"/>
</dbReference>
<dbReference type="PANTHER" id="PTHR47933">
    <property type="entry name" value="PENTATRICOPEPTIDE REPEAT-CONTAINING PROTEIN 1, MITOCHONDRIAL"/>
    <property type="match status" value="1"/>
</dbReference>
<dbReference type="NCBIfam" id="TIGR00756">
    <property type="entry name" value="PPR"/>
    <property type="match status" value="2"/>
</dbReference>
<protein>
    <recommendedName>
        <fullName evidence="6">Pentatricopeptide repeat-containing protein</fullName>
    </recommendedName>
</protein>
<feature type="repeat" description="PPR" evidence="3">
    <location>
        <begin position="1"/>
        <end position="27"/>
    </location>
</feature>